<evidence type="ECO:0000259" key="1">
    <source>
        <dbReference type="Pfam" id="PF22308"/>
    </source>
</evidence>
<accession>A0A2M8VQU8</accession>
<comment type="caution">
    <text evidence="2">The sequence shown here is derived from an EMBL/GenBank/DDBJ whole genome shotgun (WGS) entry which is preliminary data.</text>
</comment>
<keyword evidence="3" id="KW-1185">Reference proteome</keyword>
<sequence>MLMKSTLCLSAQEILNIYERYAKKGVTLSEVALCGAKEFIELTHYPKNDVVDLVSGYEFYYHAHPTSSTASREHGHFHLFQRQKNQTFIHLIAISLNPQGLPVRLFTCNQWVTGETMVESSKVIESLKDFDLELKGRLGPIARWVTAMTTLYFYEMSALIHARDQKLIDLEPAFSSRSQLLESKQHHELTQCDIELMASFSQHLTITNY</sequence>
<dbReference type="InterPro" id="IPR054242">
    <property type="entry name" value="DUF6969"/>
</dbReference>
<proteinExistence type="predicted"/>
<organism evidence="2 3">
    <name type="scientific">Polynucleobacter brandtiae</name>
    <dbReference type="NCBI Taxonomy" id="1938816"/>
    <lineage>
        <taxon>Bacteria</taxon>
        <taxon>Pseudomonadati</taxon>
        <taxon>Pseudomonadota</taxon>
        <taxon>Betaproteobacteria</taxon>
        <taxon>Burkholderiales</taxon>
        <taxon>Burkholderiaceae</taxon>
        <taxon>Polynucleobacter</taxon>
    </lineage>
</organism>
<protein>
    <recommendedName>
        <fullName evidence="1">DUF6969 domain-containing protein</fullName>
    </recommendedName>
</protein>
<name>A0A2M8VQU8_9BURK</name>
<gene>
    <name evidence="2" type="ORF">B0G85_0808</name>
</gene>
<dbReference type="Pfam" id="PF22308">
    <property type="entry name" value="DUF6969"/>
    <property type="match status" value="1"/>
</dbReference>
<dbReference type="Proteomes" id="UP000229366">
    <property type="component" value="Unassembled WGS sequence"/>
</dbReference>
<evidence type="ECO:0000313" key="3">
    <source>
        <dbReference type="Proteomes" id="UP000229366"/>
    </source>
</evidence>
<evidence type="ECO:0000313" key="2">
    <source>
        <dbReference type="EMBL" id="PJI79831.1"/>
    </source>
</evidence>
<feature type="domain" description="DUF6969" evidence="1">
    <location>
        <begin position="11"/>
        <end position="194"/>
    </location>
</feature>
<dbReference type="EMBL" id="PGTX01000002">
    <property type="protein sequence ID" value="PJI79831.1"/>
    <property type="molecule type" value="Genomic_DNA"/>
</dbReference>
<dbReference type="AlphaFoldDB" id="A0A2M8VQU8"/>
<reference evidence="2 3" key="1">
    <citation type="submission" date="2017-11" db="EMBL/GenBank/DDBJ databases">
        <title>Genomic Encyclopedia of Type Strains, Phase III (KMG-III): the genomes of soil and plant-associated and newly described type strains.</title>
        <authorList>
            <person name="Whitman W."/>
        </authorList>
    </citation>
    <scope>NUCLEOTIDE SEQUENCE [LARGE SCALE GENOMIC DNA]</scope>
    <source>
        <strain evidence="2 3">UB-Domo-W1</strain>
    </source>
</reference>